<evidence type="ECO:0000259" key="2">
    <source>
        <dbReference type="Pfam" id="PF20906"/>
    </source>
</evidence>
<dbReference type="InterPro" id="IPR010318">
    <property type="entry name" value="S-Me-THD_N"/>
</dbReference>
<dbReference type="SUPFAM" id="SSF160991">
    <property type="entry name" value="CV3147-like"/>
    <property type="match status" value="1"/>
</dbReference>
<dbReference type="InterPro" id="IPR024071">
    <property type="entry name" value="S-Me-THD_C_sf"/>
</dbReference>
<dbReference type="InterPro" id="IPR027479">
    <property type="entry name" value="S-Me-THD_N_sf"/>
</dbReference>
<dbReference type="EMBL" id="QMPY01000023">
    <property type="protein sequence ID" value="RLE08469.1"/>
    <property type="molecule type" value="Genomic_DNA"/>
</dbReference>
<evidence type="ECO:0008006" key="5">
    <source>
        <dbReference type="Google" id="ProtNLM"/>
    </source>
</evidence>
<dbReference type="Proteomes" id="UP000277457">
    <property type="component" value="Unassembled WGS sequence"/>
</dbReference>
<dbReference type="Gene3D" id="2.40.390.10">
    <property type="entry name" value="CV3147-like"/>
    <property type="match status" value="1"/>
</dbReference>
<evidence type="ECO:0000313" key="3">
    <source>
        <dbReference type="EMBL" id="RLE08469.1"/>
    </source>
</evidence>
<feature type="domain" description="S-Me-THD-like C-terminal" evidence="2">
    <location>
        <begin position="170"/>
        <end position="345"/>
    </location>
</feature>
<accession>A0A662D1I1</accession>
<dbReference type="Pfam" id="PF20906">
    <property type="entry name" value="S-Me-THD_C"/>
    <property type="match status" value="1"/>
</dbReference>
<dbReference type="AlphaFoldDB" id="A0A662D1I1"/>
<comment type="caution">
    <text evidence="3">The sequence shown here is derived from an EMBL/GenBank/DDBJ whole genome shotgun (WGS) entry which is preliminary data.</text>
</comment>
<protein>
    <recommendedName>
        <fullName evidence="5">DUF917 domain-containing protein</fullName>
    </recommendedName>
</protein>
<evidence type="ECO:0000259" key="1">
    <source>
        <dbReference type="Pfam" id="PF06032"/>
    </source>
</evidence>
<sequence>MKRLLGKKELEDIVWGATLLGAGGGGSPREGLELIKDMKNEVELFAPEDLPERANAVMVAGIGSPKAFSERGFGPEAISAYEAIKKVTSIGGLEISYLMPGEIGGFNVITPLYVASKENVSAVDADGNGRAVPELSTGLYPIYRIPTSPLVVANKEGDVLVAYLKDPLDTKAAEKVARASAVSFGMVAAFSTWIVSIETIKRYLVPKSISRSEEIGKTIRKSKESGKDVVKEVVNVTGGKEIFRGEIKKIEMKTMEGFDFGRTTIKGIDDYKSSTLNIDFKNENMIAWKDEKPVVMVPDLISMMEIEGKPLTNADTKEGMKIVVIAIPAPEPWKRIPEGFNCWKPILEKLGYRSAYISFKK</sequence>
<reference evidence="3 4" key="1">
    <citation type="submission" date="2018-06" db="EMBL/GenBank/DDBJ databases">
        <title>Extensive metabolic versatility and redundancy in microbially diverse, dynamic hydrothermal sediments.</title>
        <authorList>
            <person name="Dombrowski N."/>
            <person name="Teske A."/>
            <person name="Baker B.J."/>
        </authorList>
    </citation>
    <scope>NUCLEOTIDE SEQUENCE [LARGE SCALE GENOMIC DNA]</scope>
    <source>
        <strain evidence="3">B7_G13</strain>
    </source>
</reference>
<gene>
    <name evidence="3" type="ORF">DRZ78_01035</name>
</gene>
<dbReference type="Pfam" id="PF06032">
    <property type="entry name" value="S-Me-THD_N"/>
    <property type="match status" value="1"/>
</dbReference>
<dbReference type="InterPro" id="IPR048350">
    <property type="entry name" value="S-Me-THD-like_C"/>
</dbReference>
<organism evidence="3 4">
    <name type="scientific">Aerophobetes bacterium</name>
    <dbReference type="NCBI Taxonomy" id="2030807"/>
    <lineage>
        <taxon>Bacteria</taxon>
        <taxon>Candidatus Aerophobota</taxon>
    </lineage>
</organism>
<dbReference type="Gene3D" id="3.40.1610.10">
    <property type="entry name" value="CV3147-like domain"/>
    <property type="match status" value="1"/>
</dbReference>
<feature type="domain" description="S-Me-THD N-terminal" evidence="1">
    <location>
        <begin position="9"/>
        <end position="161"/>
    </location>
</feature>
<proteinExistence type="predicted"/>
<evidence type="ECO:0000313" key="4">
    <source>
        <dbReference type="Proteomes" id="UP000277457"/>
    </source>
</evidence>
<name>A0A662D1I1_UNCAE</name>